<evidence type="ECO:0000313" key="19">
    <source>
        <dbReference type="Proteomes" id="UP001194580"/>
    </source>
</evidence>
<dbReference type="InterPro" id="IPR014857">
    <property type="entry name" value="Nse1_RING_C4HC3-type"/>
</dbReference>
<keyword evidence="6 16" id="KW-0808">Transferase</keyword>
<evidence type="ECO:0000256" key="10">
    <source>
        <dbReference type="ARBA" id="ARBA00022786"/>
    </source>
</evidence>
<evidence type="ECO:0000256" key="14">
    <source>
        <dbReference type="ARBA" id="ARBA00023242"/>
    </source>
</evidence>
<dbReference type="InterPro" id="IPR011513">
    <property type="entry name" value="Nse1"/>
</dbReference>
<dbReference type="EC" id="2.3.2.27" evidence="4 16"/>
<comment type="catalytic activity">
    <reaction evidence="1 16">
        <text>S-ubiquitinyl-[E2 ubiquitin-conjugating enzyme]-L-cysteine + [acceptor protein]-L-lysine = [E2 ubiquitin-conjugating enzyme]-L-cysteine + N(6)-ubiquitinyl-[acceptor protein]-L-lysine.</text>
        <dbReference type="EC" id="2.3.2.27"/>
    </reaction>
</comment>
<proteinExistence type="inferred from homology"/>
<dbReference type="InterPro" id="IPR013083">
    <property type="entry name" value="Znf_RING/FYVE/PHD"/>
</dbReference>
<feature type="domain" description="RING-type" evidence="17">
    <location>
        <begin position="213"/>
        <end position="256"/>
    </location>
</feature>
<gene>
    <name evidence="18" type="ORF">BGZ95_011528</name>
</gene>
<evidence type="ECO:0000256" key="8">
    <source>
        <dbReference type="ARBA" id="ARBA00022763"/>
    </source>
</evidence>
<dbReference type="GO" id="GO:0061630">
    <property type="term" value="F:ubiquitin protein ligase activity"/>
    <property type="evidence" value="ECO:0007669"/>
    <property type="project" value="UniProtKB-EC"/>
</dbReference>
<keyword evidence="8 16" id="KW-0227">DNA damage</keyword>
<evidence type="ECO:0000256" key="2">
    <source>
        <dbReference type="ARBA" id="ARBA00004123"/>
    </source>
</evidence>
<evidence type="ECO:0000256" key="13">
    <source>
        <dbReference type="ARBA" id="ARBA00023204"/>
    </source>
</evidence>
<evidence type="ECO:0000256" key="7">
    <source>
        <dbReference type="ARBA" id="ARBA00022723"/>
    </source>
</evidence>
<dbReference type="InterPro" id="IPR036388">
    <property type="entry name" value="WH-like_DNA-bd_sf"/>
</dbReference>
<evidence type="ECO:0000256" key="6">
    <source>
        <dbReference type="ARBA" id="ARBA00022679"/>
    </source>
</evidence>
<name>A0AAD4HA35_9FUNG</name>
<dbReference type="GO" id="GO:0008270">
    <property type="term" value="F:zinc ion binding"/>
    <property type="evidence" value="ECO:0007669"/>
    <property type="project" value="UniProtKB-KW"/>
</dbReference>
<dbReference type="Gene3D" id="1.10.10.10">
    <property type="entry name" value="Winged helix-like DNA-binding domain superfamily/Winged helix DNA-binding domain"/>
    <property type="match status" value="1"/>
</dbReference>
<evidence type="ECO:0000256" key="16">
    <source>
        <dbReference type="RuleBase" id="RU368018"/>
    </source>
</evidence>
<keyword evidence="13 16" id="KW-0234">DNA repair</keyword>
<comment type="function">
    <text evidence="16">Acts in a DNA repair pathway for removal of UV-induced DNA damage that is distinct from classical nucleotide excision repair and in repair of ionizing radiation damage. Functions in homologous recombination repair of DNA double strand breaks and in recovery of stalled replication forks.</text>
</comment>
<dbReference type="GO" id="GO:0000724">
    <property type="term" value="P:double-strand break repair via homologous recombination"/>
    <property type="evidence" value="ECO:0007669"/>
    <property type="project" value="TreeGrafter"/>
</dbReference>
<comment type="subunit">
    <text evidence="16">Component of the Smc5-Smc6 complex.</text>
</comment>
<evidence type="ECO:0000256" key="11">
    <source>
        <dbReference type="ARBA" id="ARBA00022833"/>
    </source>
</evidence>
<dbReference type="SUPFAM" id="SSF57850">
    <property type="entry name" value="RING/U-box"/>
    <property type="match status" value="1"/>
</dbReference>
<evidence type="ECO:0000256" key="1">
    <source>
        <dbReference type="ARBA" id="ARBA00000900"/>
    </source>
</evidence>
<keyword evidence="9 15" id="KW-0863">Zinc-finger</keyword>
<dbReference type="GO" id="GO:0005634">
    <property type="term" value="C:nucleus"/>
    <property type="evidence" value="ECO:0007669"/>
    <property type="project" value="UniProtKB-SubCell"/>
</dbReference>
<evidence type="ECO:0000256" key="3">
    <source>
        <dbReference type="ARBA" id="ARBA00010258"/>
    </source>
</evidence>
<dbReference type="AlphaFoldDB" id="A0AAD4HA35"/>
<dbReference type="Gene3D" id="3.30.40.10">
    <property type="entry name" value="Zinc/RING finger domain, C3HC4 (zinc finger)"/>
    <property type="match status" value="1"/>
</dbReference>
<dbReference type="GO" id="GO:0030915">
    <property type="term" value="C:Smc5-Smc6 complex"/>
    <property type="evidence" value="ECO:0007669"/>
    <property type="project" value="UniProtKB-UniRule"/>
</dbReference>
<dbReference type="Gene3D" id="3.90.1150.220">
    <property type="match status" value="1"/>
</dbReference>
<dbReference type="CDD" id="cd16493">
    <property type="entry name" value="RING-CH-C4HC3_NSE1"/>
    <property type="match status" value="1"/>
</dbReference>
<evidence type="ECO:0000256" key="4">
    <source>
        <dbReference type="ARBA" id="ARBA00012483"/>
    </source>
</evidence>
<sequence>MTSAVYTDTHRLFLQAVISRRFMKEDTAKQLYSRACQATKGMSPTEIRSHFDKHQTAKIVPFDEDDFTEFVNAVNASLNSVELEIRRTRDEATGDDVLALTNTNEQKIAQVATGYTPLELEYFKHLLDAIVMADDELYCISSTAAVNEASKLKNKDNKSLQLTKSGAEELLSRFIQDKWLIKSKTGALSLSTRTLLELQTFLKEGYEEQMQECTLCLEILTKGQRCNVAACAARLHHHCAKTYYENMNNPLCPTCRSPWDGKVLIGLGPNAEAPQSIRRR</sequence>
<evidence type="ECO:0000256" key="9">
    <source>
        <dbReference type="ARBA" id="ARBA00022771"/>
    </source>
</evidence>
<reference evidence="18" key="1">
    <citation type="journal article" date="2020" name="Fungal Divers.">
        <title>Resolving the Mortierellaceae phylogeny through synthesis of multi-gene phylogenetics and phylogenomics.</title>
        <authorList>
            <person name="Vandepol N."/>
            <person name="Liber J."/>
            <person name="Desiro A."/>
            <person name="Na H."/>
            <person name="Kennedy M."/>
            <person name="Barry K."/>
            <person name="Grigoriev I.V."/>
            <person name="Miller A.N."/>
            <person name="O'Donnell K."/>
            <person name="Stajich J.E."/>
            <person name="Bonito G."/>
        </authorList>
    </citation>
    <scope>NUCLEOTIDE SEQUENCE</scope>
    <source>
        <strain evidence="18">NRRL 28262</strain>
    </source>
</reference>
<keyword evidence="12 16" id="KW-0233">DNA recombination</keyword>
<evidence type="ECO:0000259" key="17">
    <source>
        <dbReference type="PROSITE" id="PS50089"/>
    </source>
</evidence>
<comment type="subcellular location">
    <subcellularLocation>
        <location evidence="2 16">Nucleus</location>
    </subcellularLocation>
</comment>
<dbReference type="Pfam" id="PF08746">
    <property type="entry name" value="zf-RING-like"/>
    <property type="match status" value="1"/>
</dbReference>
<keyword evidence="7 16" id="KW-0479">Metal-binding</keyword>
<dbReference type="EMBL" id="JAAAIL010000088">
    <property type="protein sequence ID" value="KAG0280019.1"/>
    <property type="molecule type" value="Genomic_DNA"/>
</dbReference>
<dbReference type="Proteomes" id="UP001194580">
    <property type="component" value="Unassembled WGS sequence"/>
</dbReference>
<dbReference type="PANTHER" id="PTHR20973:SF0">
    <property type="entry name" value="NON-STRUCTURAL MAINTENANCE OF CHROMOSOMES ELEMENT 1 HOMOLOG"/>
    <property type="match status" value="1"/>
</dbReference>
<evidence type="ECO:0000313" key="18">
    <source>
        <dbReference type="EMBL" id="KAG0280019.1"/>
    </source>
</evidence>
<evidence type="ECO:0000256" key="12">
    <source>
        <dbReference type="ARBA" id="ARBA00023172"/>
    </source>
</evidence>
<evidence type="ECO:0000256" key="5">
    <source>
        <dbReference type="ARBA" id="ARBA00019422"/>
    </source>
</evidence>
<protein>
    <recommendedName>
        <fullName evidence="5 16">Non-structural maintenance of chromosomes element 1 homolog</fullName>
        <ecNumber evidence="4 16">2.3.2.27</ecNumber>
    </recommendedName>
</protein>
<organism evidence="18 19">
    <name type="scientific">Linnemannia exigua</name>
    <dbReference type="NCBI Taxonomy" id="604196"/>
    <lineage>
        <taxon>Eukaryota</taxon>
        <taxon>Fungi</taxon>
        <taxon>Fungi incertae sedis</taxon>
        <taxon>Mucoromycota</taxon>
        <taxon>Mortierellomycotina</taxon>
        <taxon>Mortierellomycetes</taxon>
        <taxon>Mortierellales</taxon>
        <taxon>Mortierellaceae</taxon>
        <taxon>Linnemannia</taxon>
    </lineage>
</organism>
<comment type="caution">
    <text evidence="18">The sequence shown here is derived from an EMBL/GenBank/DDBJ whole genome shotgun (WGS) entry which is preliminary data.</text>
</comment>
<keyword evidence="19" id="KW-1185">Reference proteome</keyword>
<dbReference type="InterPro" id="IPR001841">
    <property type="entry name" value="Znf_RING"/>
</dbReference>
<dbReference type="FunFam" id="1.10.10.10:FF:000270">
    <property type="entry name" value="Non-structural maintenance of chromosomes element 1 homolog"/>
    <property type="match status" value="1"/>
</dbReference>
<dbReference type="PROSITE" id="PS50089">
    <property type="entry name" value="ZF_RING_2"/>
    <property type="match status" value="1"/>
</dbReference>
<keyword evidence="14 16" id="KW-0539">Nucleus</keyword>
<evidence type="ECO:0000256" key="15">
    <source>
        <dbReference type="PROSITE-ProRule" id="PRU00175"/>
    </source>
</evidence>
<dbReference type="Pfam" id="PF07574">
    <property type="entry name" value="SMC_Nse1"/>
    <property type="match status" value="1"/>
</dbReference>
<accession>A0AAD4HA35</accession>
<keyword evidence="10 16" id="KW-0833">Ubl conjugation pathway</keyword>
<keyword evidence="11 16" id="KW-0862">Zinc</keyword>
<dbReference type="PANTHER" id="PTHR20973">
    <property type="entry name" value="NON-SMC ELEMENT 1-RELATED"/>
    <property type="match status" value="1"/>
</dbReference>
<comment type="similarity">
    <text evidence="3 16">Belongs to the NSE1 family.</text>
</comment>